<dbReference type="Pfam" id="PF01061">
    <property type="entry name" value="ABC2_membrane"/>
    <property type="match status" value="1"/>
</dbReference>
<dbReference type="PROSITE" id="PS50893">
    <property type="entry name" value="ABC_TRANSPORTER_2"/>
    <property type="match status" value="1"/>
</dbReference>
<dbReference type="GO" id="GO:0005524">
    <property type="term" value="F:ATP binding"/>
    <property type="evidence" value="ECO:0007669"/>
    <property type="project" value="UniProtKB-KW"/>
</dbReference>
<reference evidence="12 13" key="1">
    <citation type="journal article" date="2017" name="PLoS Biol.">
        <title>The sea cucumber genome provides insights into morphological evolution and visceral regeneration.</title>
        <authorList>
            <person name="Zhang X."/>
            <person name="Sun L."/>
            <person name="Yuan J."/>
            <person name="Sun Y."/>
            <person name="Gao Y."/>
            <person name="Zhang L."/>
            <person name="Li S."/>
            <person name="Dai H."/>
            <person name="Hamel J.F."/>
            <person name="Liu C."/>
            <person name="Yu Y."/>
            <person name="Liu S."/>
            <person name="Lin W."/>
            <person name="Guo K."/>
            <person name="Jin S."/>
            <person name="Xu P."/>
            <person name="Storey K.B."/>
            <person name="Huan P."/>
            <person name="Zhang T."/>
            <person name="Zhou Y."/>
            <person name="Zhang J."/>
            <person name="Lin C."/>
            <person name="Li X."/>
            <person name="Xing L."/>
            <person name="Huo D."/>
            <person name="Sun M."/>
            <person name="Wang L."/>
            <person name="Mercier A."/>
            <person name="Li F."/>
            <person name="Yang H."/>
            <person name="Xiang J."/>
        </authorList>
    </citation>
    <scope>NUCLEOTIDE SEQUENCE [LARGE SCALE GENOMIC DNA]</scope>
    <source>
        <strain evidence="12">Shaxun</strain>
        <tissue evidence="12">Muscle</tissue>
    </source>
</reference>
<keyword evidence="6 12" id="KW-0067">ATP-binding</keyword>
<feature type="region of interest" description="Disordered" evidence="9">
    <location>
        <begin position="33"/>
        <end position="59"/>
    </location>
</feature>
<dbReference type="PANTHER" id="PTHR48041:SF78">
    <property type="entry name" value="ABC TRANSPORTER EXPRESSED IN TRACHEA, ISOFORM A"/>
    <property type="match status" value="1"/>
</dbReference>
<feature type="domain" description="ABC transporter" evidence="11">
    <location>
        <begin position="253"/>
        <end position="487"/>
    </location>
</feature>
<comment type="caution">
    <text evidence="12">The sequence shown here is derived from an EMBL/GenBank/DDBJ whole genome shotgun (WGS) entry which is preliminary data.</text>
</comment>
<name>A0A2G8KQV0_STIJA</name>
<protein>
    <submittedName>
        <fullName evidence="12">Putative ATP-binding cassette sub-family G member 4</fullName>
    </submittedName>
</protein>
<evidence type="ECO:0000256" key="10">
    <source>
        <dbReference type="SAM" id="Phobius"/>
    </source>
</evidence>
<dbReference type="SUPFAM" id="SSF52540">
    <property type="entry name" value="P-loop containing nucleoside triphosphate hydrolases"/>
    <property type="match status" value="1"/>
</dbReference>
<dbReference type="STRING" id="307972.A0A2G8KQV0"/>
<dbReference type="InterPro" id="IPR003439">
    <property type="entry name" value="ABC_transporter-like_ATP-bd"/>
</dbReference>
<evidence type="ECO:0000256" key="4">
    <source>
        <dbReference type="ARBA" id="ARBA00022692"/>
    </source>
</evidence>
<feature type="transmembrane region" description="Helical" evidence="10">
    <location>
        <begin position="649"/>
        <end position="672"/>
    </location>
</feature>
<keyword evidence="5" id="KW-0547">Nucleotide-binding</keyword>
<evidence type="ECO:0000313" key="13">
    <source>
        <dbReference type="Proteomes" id="UP000230750"/>
    </source>
</evidence>
<comment type="similarity">
    <text evidence="2">Belongs to the ABC transporter superfamily. ABCG family. Eye pigment precursor importer (TC 3.A.1.204) subfamily.</text>
</comment>
<evidence type="ECO:0000256" key="1">
    <source>
        <dbReference type="ARBA" id="ARBA00004141"/>
    </source>
</evidence>
<dbReference type="Pfam" id="PF00005">
    <property type="entry name" value="ABC_tran"/>
    <property type="match status" value="1"/>
</dbReference>
<keyword evidence="4 10" id="KW-0812">Transmembrane</keyword>
<proteinExistence type="inferred from homology"/>
<gene>
    <name evidence="12" type="ORF">BSL78_12765</name>
</gene>
<dbReference type="OrthoDB" id="66620at2759"/>
<dbReference type="AlphaFoldDB" id="A0A2G8KQV0"/>
<dbReference type="GO" id="GO:0140359">
    <property type="term" value="F:ABC-type transporter activity"/>
    <property type="evidence" value="ECO:0007669"/>
    <property type="project" value="InterPro"/>
</dbReference>
<dbReference type="Gene3D" id="3.40.50.300">
    <property type="entry name" value="P-loop containing nucleotide triphosphate hydrolases"/>
    <property type="match status" value="1"/>
</dbReference>
<dbReference type="EMBL" id="MRZV01000422">
    <property type="protein sequence ID" value="PIK50348.1"/>
    <property type="molecule type" value="Genomic_DNA"/>
</dbReference>
<evidence type="ECO:0000259" key="11">
    <source>
        <dbReference type="PROSITE" id="PS50893"/>
    </source>
</evidence>
<keyword evidence="8 10" id="KW-0472">Membrane</keyword>
<feature type="region of interest" description="Disordered" evidence="9">
    <location>
        <begin position="108"/>
        <end position="127"/>
    </location>
</feature>
<organism evidence="12 13">
    <name type="scientific">Stichopus japonicus</name>
    <name type="common">Sea cucumber</name>
    <dbReference type="NCBI Taxonomy" id="307972"/>
    <lineage>
        <taxon>Eukaryota</taxon>
        <taxon>Metazoa</taxon>
        <taxon>Echinodermata</taxon>
        <taxon>Eleutherozoa</taxon>
        <taxon>Echinozoa</taxon>
        <taxon>Holothuroidea</taxon>
        <taxon>Aspidochirotacea</taxon>
        <taxon>Aspidochirotida</taxon>
        <taxon>Stichopodidae</taxon>
        <taxon>Apostichopus</taxon>
    </lineage>
</organism>
<dbReference type="InterPro" id="IPR013525">
    <property type="entry name" value="ABC2_TM"/>
</dbReference>
<feature type="compositionally biased region" description="Polar residues" evidence="9">
    <location>
        <begin position="34"/>
        <end position="59"/>
    </location>
</feature>
<dbReference type="InterPro" id="IPR017871">
    <property type="entry name" value="ABC_transporter-like_CS"/>
</dbReference>
<feature type="transmembrane region" description="Helical" evidence="10">
    <location>
        <begin position="844"/>
        <end position="866"/>
    </location>
</feature>
<dbReference type="GO" id="GO:0005886">
    <property type="term" value="C:plasma membrane"/>
    <property type="evidence" value="ECO:0007669"/>
    <property type="project" value="TreeGrafter"/>
</dbReference>
<keyword evidence="7 10" id="KW-1133">Transmembrane helix</keyword>
<dbReference type="InterPro" id="IPR003593">
    <property type="entry name" value="AAA+_ATPase"/>
</dbReference>
<feature type="transmembrane region" description="Helical" evidence="10">
    <location>
        <begin position="758"/>
        <end position="778"/>
    </location>
</feature>
<feature type="transmembrane region" description="Helical" evidence="10">
    <location>
        <begin position="618"/>
        <end position="637"/>
    </location>
</feature>
<comment type="subcellular location">
    <subcellularLocation>
        <location evidence="1">Membrane</location>
        <topology evidence="1">Multi-pass membrane protein</topology>
    </subcellularLocation>
</comment>
<evidence type="ECO:0000256" key="3">
    <source>
        <dbReference type="ARBA" id="ARBA00022448"/>
    </source>
</evidence>
<dbReference type="CDD" id="cd03213">
    <property type="entry name" value="ABCG_EPDR"/>
    <property type="match status" value="1"/>
</dbReference>
<evidence type="ECO:0000256" key="5">
    <source>
        <dbReference type="ARBA" id="ARBA00022741"/>
    </source>
</evidence>
<evidence type="ECO:0000256" key="2">
    <source>
        <dbReference type="ARBA" id="ARBA00005814"/>
    </source>
</evidence>
<evidence type="ECO:0000256" key="7">
    <source>
        <dbReference type="ARBA" id="ARBA00022989"/>
    </source>
</evidence>
<evidence type="ECO:0000313" key="12">
    <source>
        <dbReference type="EMBL" id="PIK50348.1"/>
    </source>
</evidence>
<dbReference type="SMART" id="SM00382">
    <property type="entry name" value="AAA"/>
    <property type="match status" value="1"/>
</dbReference>
<keyword evidence="3" id="KW-0813">Transport</keyword>
<dbReference type="InterPro" id="IPR027417">
    <property type="entry name" value="P-loop_NTPase"/>
</dbReference>
<accession>A0A2G8KQV0</accession>
<evidence type="ECO:0000256" key="6">
    <source>
        <dbReference type="ARBA" id="ARBA00022840"/>
    </source>
</evidence>
<dbReference type="Proteomes" id="UP000230750">
    <property type="component" value="Unassembled WGS sequence"/>
</dbReference>
<dbReference type="InterPro" id="IPR050352">
    <property type="entry name" value="ABCG_transporters"/>
</dbReference>
<dbReference type="GO" id="GO:0016887">
    <property type="term" value="F:ATP hydrolysis activity"/>
    <property type="evidence" value="ECO:0007669"/>
    <property type="project" value="InterPro"/>
</dbReference>
<sequence>MADDTSEEGLLDAIATKQEIDTGVNGVNDGYSEVSKSSENLDSLTEETNLLPGSSQETIPVTSQLERTEIQRDVSNSGEGIWLAMDSVQYAREEEREKSTEAVKKMEGNELLPGPGARPKQTQPQVTIGGREVKFIDTFTTSDGEVDAAGNDTTKDENESGNGRHLGAETSKDQQQVTNGDSLVTVVESKTPYVDIPSDFDDQLSHSSSVAGSLPKGVTPSSVFIGMEECRTLPNLPKRPPLLLEFKGLSYSVREGSFWHKNRGMKPILKDLSGKFLPGELIAIMGPSGAGKSSLMNVLAGYRSGSMKGKILVNGQDRDLSLFRKLSCYIMQDSHLLPQLTVMEAMMISANLKLPSTNSHKEKKMLVEEILSLLGLSDCSQTQTYYISGGQSKRLAIAQELVSNPPMLFFDEPTSGLDSSSSFQCLSLLKSLARGGRTVICTIHQPSARLFEMFDKLYILGDGKCIYQGTVAGLVPYLKSMHFICPPYHNPADFVIELACGEYGNVLPILTKSYREGKCEEYSKLQSDFNSLSSSHSLSIALGDFPTASSNGHSPNATFKNGTSKSVTVYSDGSGKSQTVVKNETWMHDTRFATNLFVQFWILFKRAFIVFFRDQTLTHIRFSAPIFIGILIGLLYLKIGEDASKAFNNAGFIFLCLMFLMFAAMMPTVLSFPLEMNVLVREHINYWYSLKAYYIAKTMSDFPFQVAIPVVYCTIAYWMTGQPPEADRFLIFIGISIITAMISQSVGLLIGASTSMEVAVFLGPITSLPLLLFSGFFVTIPTMPWYLRWISYISFVRYSFESAMVTIYGLERGELNCSEPEPEKCIFKTGQDVLTNLDMDKDRLGIDLAILAGFFIITRVLCYFLLRWKVKSHI</sequence>
<feature type="transmembrane region" description="Helical" evidence="10">
    <location>
        <begin position="729"/>
        <end position="752"/>
    </location>
</feature>
<dbReference type="FunFam" id="3.40.50.300:FF:000891">
    <property type="entry name" value="ATP-binding cassette sub-family G member"/>
    <property type="match status" value="1"/>
</dbReference>
<dbReference type="PANTHER" id="PTHR48041">
    <property type="entry name" value="ABC TRANSPORTER G FAMILY MEMBER 28"/>
    <property type="match status" value="1"/>
</dbReference>
<evidence type="ECO:0000256" key="8">
    <source>
        <dbReference type="ARBA" id="ARBA00023136"/>
    </source>
</evidence>
<dbReference type="PROSITE" id="PS00211">
    <property type="entry name" value="ABC_TRANSPORTER_1"/>
    <property type="match status" value="1"/>
</dbReference>
<evidence type="ECO:0000256" key="9">
    <source>
        <dbReference type="SAM" id="MobiDB-lite"/>
    </source>
</evidence>
<keyword evidence="13" id="KW-1185">Reference proteome</keyword>
<feature type="region of interest" description="Disordered" evidence="9">
    <location>
        <begin position="138"/>
        <end position="179"/>
    </location>
</feature>